<dbReference type="Gene3D" id="1.10.10.10">
    <property type="entry name" value="Winged helix-like DNA-binding domain superfamily/Winged helix DNA-binding domain"/>
    <property type="match status" value="1"/>
</dbReference>
<feature type="domain" description="RNA polymerase sigma factor 70 region 4 type 2" evidence="8">
    <location>
        <begin position="108"/>
        <end position="159"/>
    </location>
</feature>
<evidence type="ECO:0000256" key="2">
    <source>
        <dbReference type="ARBA" id="ARBA00023015"/>
    </source>
</evidence>
<gene>
    <name evidence="9" type="ORF">A2592_01025</name>
</gene>
<keyword evidence="2" id="KW-0805">Transcription regulation</keyword>
<evidence type="ECO:0000256" key="3">
    <source>
        <dbReference type="ARBA" id="ARBA00023082"/>
    </source>
</evidence>
<dbReference type="InterPro" id="IPR013324">
    <property type="entry name" value="RNA_pol_sigma_r3/r4-like"/>
</dbReference>
<dbReference type="PANTHER" id="PTHR43133">
    <property type="entry name" value="RNA POLYMERASE ECF-TYPE SIGMA FACTO"/>
    <property type="match status" value="1"/>
</dbReference>
<protein>
    <recommendedName>
        <fullName evidence="11">HTH luxR-type domain-containing protein</fullName>
    </recommendedName>
</protein>
<dbReference type="InterPro" id="IPR007627">
    <property type="entry name" value="RNA_pol_sigma70_r2"/>
</dbReference>
<evidence type="ECO:0000256" key="6">
    <source>
        <dbReference type="SAM" id="MobiDB-lite"/>
    </source>
</evidence>
<dbReference type="GO" id="GO:0016987">
    <property type="term" value="F:sigma factor activity"/>
    <property type="evidence" value="ECO:0007669"/>
    <property type="project" value="UniProtKB-KW"/>
</dbReference>
<accession>A0A1F6FPD2</accession>
<organism evidence="9 10">
    <name type="scientific">Candidatus Kaiserbacteria bacterium RIFOXYD1_FULL_42_15</name>
    <dbReference type="NCBI Taxonomy" id="1798532"/>
    <lineage>
        <taxon>Bacteria</taxon>
        <taxon>Candidatus Kaiseribacteriota</taxon>
    </lineage>
</organism>
<comment type="similarity">
    <text evidence="1">Belongs to the sigma-70 factor family. ECF subfamily.</text>
</comment>
<evidence type="ECO:0000259" key="7">
    <source>
        <dbReference type="Pfam" id="PF04542"/>
    </source>
</evidence>
<keyword evidence="3" id="KW-0731">Sigma factor</keyword>
<dbReference type="NCBIfam" id="TIGR02937">
    <property type="entry name" value="sigma70-ECF"/>
    <property type="match status" value="1"/>
</dbReference>
<feature type="region of interest" description="Disordered" evidence="6">
    <location>
        <begin position="79"/>
        <end position="100"/>
    </location>
</feature>
<reference evidence="9 10" key="1">
    <citation type="journal article" date="2016" name="Nat. Commun.">
        <title>Thousands of microbial genomes shed light on interconnected biogeochemical processes in an aquifer system.</title>
        <authorList>
            <person name="Anantharaman K."/>
            <person name="Brown C.T."/>
            <person name="Hug L.A."/>
            <person name="Sharon I."/>
            <person name="Castelle C.J."/>
            <person name="Probst A.J."/>
            <person name="Thomas B.C."/>
            <person name="Singh A."/>
            <person name="Wilkins M.J."/>
            <person name="Karaoz U."/>
            <person name="Brodie E.L."/>
            <person name="Williams K.H."/>
            <person name="Hubbard S.S."/>
            <person name="Banfield J.F."/>
        </authorList>
    </citation>
    <scope>NUCLEOTIDE SEQUENCE [LARGE SCALE GENOMIC DNA]</scope>
</reference>
<dbReference type="PANTHER" id="PTHR43133:SF8">
    <property type="entry name" value="RNA POLYMERASE SIGMA FACTOR HI_1459-RELATED"/>
    <property type="match status" value="1"/>
</dbReference>
<dbReference type="InterPro" id="IPR013325">
    <property type="entry name" value="RNA_pol_sigma_r2"/>
</dbReference>
<name>A0A1F6FPD2_9BACT</name>
<evidence type="ECO:0000256" key="4">
    <source>
        <dbReference type="ARBA" id="ARBA00023125"/>
    </source>
</evidence>
<dbReference type="InterPro" id="IPR036388">
    <property type="entry name" value="WH-like_DNA-bd_sf"/>
</dbReference>
<dbReference type="Pfam" id="PF04542">
    <property type="entry name" value="Sigma70_r2"/>
    <property type="match status" value="1"/>
</dbReference>
<dbReference type="InterPro" id="IPR039425">
    <property type="entry name" value="RNA_pol_sigma-70-like"/>
</dbReference>
<evidence type="ECO:0000256" key="1">
    <source>
        <dbReference type="ARBA" id="ARBA00010641"/>
    </source>
</evidence>
<feature type="domain" description="RNA polymerase sigma-70 region 2" evidence="7">
    <location>
        <begin position="15"/>
        <end position="79"/>
    </location>
</feature>
<dbReference type="Proteomes" id="UP000179230">
    <property type="component" value="Unassembled WGS sequence"/>
</dbReference>
<evidence type="ECO:0008006" key="11">
    <source>
        <dbReference type="Google" id="ProtNLM"/>
    </source>
</evidence>
<dbReference type="AlphaFoldDB" id="A0A1F6FPD2"/>
<sequence length="165" mass="19232">MNQNTQEKVFIKSFSEYGDAIFRFCIVKVSNIDLAEDMTQEVFTRYWQYLRNGKEMTNTRSFLYTIANNMAKDWYKKKKSDSLDEKMESGNIPKDMSASPETVAEYQEVLDNIEDMEQKDKEVLLLKHVEGLDPKDIAEVLEETANTISVRLNRATKRLQQQLGI</sequence>
<dbReference type="EMBL" id="MFMT01000043">
    <property type="protein sequence ID" value="OGG87704.1"/>
    <property type="molecule type" value="Genomic_DNA"/>
</dbReference>
<evidence type="ECO:0000313" key="9">
    <source>
        <dbReference type="EMBL" id="OGG87704.1"/>
    </source>
</evidence>
<comment type="caution">
    <text evidence="9">The sequence shown here is derived from an EMBL/GenBank/DDBJ whole genome shotgun (WGS) entry which is preliminary data.</text>
</comment>
<evidence type="ECO:0000313" key="10">
    <source>
        <dbReference type="Proteomes" id="UP000179230"/>
    </source>
</evidence>
<dbReference type="InterPro" id="IPR013249">
    <property type="entry name" value="RNA_pol_sigma70_r4_t2"/>
</dbReference>
<dbReference type="Gene3D" id="1.10.1740.10">
    <property type="match status" value="1"/>
</dbReference>
<keyword evidence="4" id="KW-0238">DNA-binding</keyword>
<keyword evidence="5" id="KW-0804">Transcription</keyword>
<dbReference type="Pfam" id="PF08281">
    <property type="entry name" value="Sigma70_r4_2"/>
    <property type="match status" value="1"/>
</dbReference>
<dbReference type="SUPFAM" id="SSF88946">
    <property type="entry name" value="Sigma2 domain of RNA polymerase sigma factors"/>
    <property type="match status" value="1"/>
</dbReference>
<proteinExistence type="inferred from homology"/>
<dbReference type="SUPFAM" id="SSF88659">
    <property type="entry name" value="Sigma3 and sigma4 domains of RNA polymerase sigma factors"/>
    <property type="match status" value="1"/>
</dbReference>
<dbReference type="InterPro" id="IPR014284">
    <property type="entry name" value="RNA_pol_sigma-70_dom"/>
</dbReference>
<evidence type="ECO:0000259" key="8">
    <source>
        <dbReference type="Pfam" id="PF08281"/>
    </source>
</evidence>
<evidence type="ECO:0000256" key="5">
    <source>
        <dbReference type="ARBA" id="ARBA00023163"/>
    </source>
</evidence>
<dbReference type="GO" id="GO:0003677">
    <property type="term" value="F:DNA binding"/>
    <property type="evidence" value="ECO:0007669"/>
    <property type="project" value="UniProtKB-KW"/>
</dbReference>
<dbReference type="GO" id="GO:0006352">
    <property type="term" value="P:DNA-templated transcription initiation"/>
    <property type="evidence" value="ECO:0007669"/>
    <property type="project" value="InterPro"/>
</dbReference>